<reference evidence="1" key="1">
    <citation type="submission" date="2023-04" db="EMBL/GenBank/DDBJ databases">
        <title>Draft Genome sequencing of Naganishia species isolated from polar environments using Oxford Nanopore Technology.</title>
        <authorList>
            <person name="Leo P."/>
            <person name="Venkateswaran K."/>
        </authorList>
    </citation>
    <scope>NUCLEOTIDE SEQUENCE</scope>
    <source>
        <strain evidence="1">MNA-CCFEE 5423</strain>
    </source>
</reference>
<proteinExistence type="predicted"/>
<keyword evidence="2" id="KW-1185">Reference proteome</keyword>
<evidence type="ECO:0000313" key="2">
    <source>
        <dbReference type="Proteomes" id="UP001227268"/>
    </source>
</evidence>
<evidence type="ECO:0000313" key="1">
    <source>
        <dbReference type="EMBL" id="KAJ9103293.1"/>
    </source>
</evidence>
<dbReference type="EMBL" id="JASBWT010000007">
    <property type="protein sequence ID" value="KAJ9103293.1"/>
    <property type="molecule type" value="Genomic_DNA"/>
</dbReference>
<name>A0ACC2VVX6_9TREE</name>
<protein>
    <submittedName>
        <fullName evidence="1">Uncharacterized protein</fullName>
    </submittedName>
</protein>
<dbReference type="Proteomes" id="UP001227268">
    <property type="component" value="Unassembled WGS sequence"/>
</dbReference>
<comment type="caution">
    <text evidence="1">The sequence shown here is derived from an EMBL/GenBank/DDBJ whole genome shotgun (WGS) entry which is preliminary data.</text>
</comment>
<accession>A0ACC2VVX6</accession>
<sequence>MEYNDPVEYEKKDINQVGTHNVELARTESDDLKETKEHLFDGNYDPAAVIREPSMLDEDIEEDSPYPEVRAAVSNMDDHTMHVNTWRVWFLGMFWTIIMAGVNQFFFFRYPNIVIPAIIAQLLSFPMGKFLARVMPNKWGLNPGPFNVKEHVLITIMASVSYQSAYATDIIAVQRFFYNQRASNGWGYGYQVMLVISTQMIGFCLGGLYRKMLVWPSAMIWPSTLVNTALFNTLHSVEDEGAREGKNRTMSREKFFAVSTGAAFIWSWFPNYLAGFLQYFDWVTWIAPNNQKINMIFGYQHGMGMSLLTFDWGIISGIGNPMATPWWATANILGGFVFFIWFLYPIMYYKNVLYWAHLPFSSSTSFDRFGHKYNVSRIINADASLNEAAYKAYSPLMLSATFSFSYALSFAALSATITHTILYFRKQIWSQVRKSIHDKDDIHMKLMSRYPEIPLYWYGAVFLVNLALGIAAIHAWPTGMPVWALFLALAIAIVLALPIGMIQAITNQQVGLNVITELIIGFAVPGKPVSMMIFKTYGYITMAQGMSFINDMKLGHYMKIPPRIMFWGQCSATAVAAVTQIFVQAWVFDNIEGICDTSSEIWWCPSTQTFGTASIIWGVIGPSRTFGKGQLYAQFNWFWLIGAVLPIPTYFLAKRYPKSFWRYVNWPVVFSGVLLMPPYLPINFLSYCYVGFLTQYLWRRRHFSSWQSRNYVLSAAISAGYALAILAIFFCLQYPKDGAIGLTTIQAWWGNTVYNNVLDAQSLGSAAIQLPKGGSFGPPLGSWA</sequence>
<organism evidence="1 2">
    <name type="scientific">Naganishia friedmannii</name>
    <dbReference type="NCBI Taxonomy" id="89922"/>
    <lineage>
        <taxon>Eukaryota</taxon>
        <taxon>Fungi</taxon>
        <taxon>Dikarya</taxon>
        <taxon>Basidiomycota</taxon>
        <taxon>Agaricomycotina</taxon>
        <taxon>Tremellomycetes</taxon>
        <taxon>Filobasidiales</taxon>
        <taxon>Filobasidiaceae</taxon>
        <taxon>Naganishia</taxon>
    </lineage>
</organism>
<gene>
    <name evidence="1" type="ORF">QFC21_002716</name>
</gene>